<name>A0A1R1YAB9_9FUNG</name>
<keyword evidence="5 6" id="KW-0472">Membrane</keyword>
<accession>A0A1R1YAB9</accession>
<evidence type="ECO:0000313" key="7">
    <source>
        <dbReference type="EMBL" id="OMJ23818.1"/>
    </source>
</evidence>
<evidence type="ECO:0000256" key="5">
    <source>
        <dbReference type="ARBA" id="ARBA00023136"/>
    </source>
</evidence>
<evidence type="ECO:0000256" key="6">
    <source>
        <dbReference type="SAM" id="Phobius"/>
    </source>
</evidence>
<dbReference type="PANTHER" id="PTHR23504:SF15">
    <property type="entry name" value="MAJOR FACILITATOR SUPERFAMILY (MFS) PROFILE DOMAIN-CONTAINING PROTEIN"/>
    <property type="match status" value="1"/>
</dbReference>
<dbReference type="GO" id="GO:0022857">
    <property type="term" value="F:transmembrane transporter activity"/>
    <property type="evidence" value="ECO:0007669"/>
    <property type="project" value="InterPro"/>
</dbReference>
<feature type="transmembrane region" description="Helical" evidence="6">
    <location>
        <begin position="455"/>
        <end position="476"/>
    </location>
</feature>
<dbReference type="OrthoDB" id="419616at2759"/>
<sequence length="491" mass="54352">MNTASISNCVILEEINEVHEEEITSFEEELVPVPWNKFVKRSGFGNTPGEIGSVSVLLFGLTNNFYVALVLRAISGSISGNSSVIKSVMGEISHTSNRATIFAFLPLGWNVGIMIGPMIGGFLYNPTTKYPSLFKGIYLLEKYPHFLPCLISCILYVCGSIFAFYMLEETLDYNKKNIFTERITSDDVQSTTYSSIESYRAILKLPDDSLNKIKTVGGDLKAKKQKLDANNVGIKISLSEPTSSIISLPSYETTSIPRKKFGSSQLSGLCTCDSDQSSLRGEMTSRFSSTMVTVILTTSTMTLAFSMFDSLFSIWSASDVDTGGLKFSTEDISVALGIPGILVFYLQLVAYPIYDRKYGTLNCYLYGLLIVTPTSLMIPVISFFAKSSQDTLRIPFIQWLDISVLGINIYKTLMWITLMTMLCIRVYGGVLSLTSINLMITNATLKSSDLGLMNGIQQLVSSIARFIGPIFAGFIWKYSSRNACYRQDLFL</sequence>
<feature type="transmembrane region" description="Helical" evidence="6">
    <location>
        <begin position="145"/>
        <end position="167"/>
    </location>
</feature>
<dbReference type="AlphaFoldDB" id="A0A1R1YAB9"/>
<keyword evidence="2" id="KW-0813">Transport</keyword>
<feature type="transmembrane region" description="Helical" evidence="6">
    <location>
        <begin position="363"/>
        <end position="385"/>
    </location>
</feature>
<dbReference type="PANTHER" id="PTHR23504">
    <property type="entry name" value="MAJOR FACILITATOR SUPERFAMILY DOMAIN-CONTAINING PROTEIN 10"/>
    <property type="match status" value="1"/>
</dbReference>
<protein>
    <submittedName>
        <fullName evidence="7">Putative membrane protein</fullName>
    </submittedName>
</protein>
<organism evidence="7 8">
    <name type="scientific">Smittium culicis</name>
    <dbReference type="NCBI Taxonomy" id="133412"/>
    <lineage>
        <taxon>Eukaryota</taxon>
        <taxon>Fungi</taxon>
        <taxon>Fungi incertae sedis</taxon>
        <taxon>Zoopagomycota</taxon>
        <taxon>Kickxellomycotina</taxon>
        <taxon>Harpellomycetes</taxon>
        <taxon>Harpellales</taxon>
        <taxon>Legeriomycetaceae</taxon>
        <taxon>Smittium</taxon>
    </lineage>
</organism>
<dbReference type="SUPFAM" id="SSF103473">
    <property type="entry name" value="MFS general substrate transporter"/>
    <property type="match status" value="1"/>
</dbReference>
<comment type="subcellular location">
    <subcellularLocation>
        <location evidence="1">Membrane</location>
        <topology evidence="1">Multi-pass membrane protein</topology>
    </subcellularLocation>
</comment>
<gene>
    <name evidence="7" type="ORF">AYI69_g4855</name>
</gene>
<evidence type="ECO:0000256" key="1">
    <source>
        <dbReference type="ARBA" id="ARBA00004141"/>
    </source>
</evidence>
<dbReference type="Proteomes" id="UP000187429">
    <property type="component" value="Unassembled WGS sequence"/>
</dbReference>
<feature type="transmembrane region" description="Helical" evidence="6">
    <location>
        <begin position="101"/>
        <end position="125"/>
    </location>
</feature>
<evidence type="ECO:0000256" key="3">
    <source>
        <dbReference type="ARBA" id="ARBA00022692"/>
    </source>
</evidence>
<feature type="transmembrane region" description="Helical" evidence="6">
    <location>
        <begin position="290"/>
        <end position="312"/>
    </location>
</feature>
<dbReference type="GO" id="GO:0016020">
    <property type="term" value="C:membrane"/>
    <property type="evidence" value="ECO:0007669"/>
    <property type="project" value="UniProtKB-SubCell"/>
</dbReference>
<reference evidence="8" key="1">
    <citation type="submission" date="2017-01" db="EMBL/GenBank/DDBJ databases">
        <authorList>
            <person name="Wang Y."/>
            <person name="White M."/>
            <person name="Kvist S."/>
            <person name="Moncalvo J.-M."/>
        </authorList>
    </citation>
    <scope>NUCLEOTIDE SEQUENCE [LARGE SCALE GENOMIC DNA]</scope>
    <source>
        <strain evidence="8">ID-206-W2</strain>
    </source>
</reference>
<evidence type="ECO:0000313" key="8">
    <source>
        <dbReference type="Proteomes" id="UP000187429"/>
    </source>
</evidence>
<keyword evidence="8" id="KW-1185">Reference proteome</keyword>
<dbReference type="Gene3D" id="1.20.1250.20">
    <property type="entry name" value="MFS general substrate transporter like domains"/>
    <property type="match status" value="1"/>
</dbReference>
<comment type="caution">
    <text evidence="7">The sequence shown here is derived from an EMBL/GenBank/DDBJ whole genome shotgun (WGS) entry which is preliminary data.</text>
</comment>
<evidence type="ECO:0000256" key="2">
    <source>
        <dbReference type="ARBA" id="ARBA00022448"/>
    </source>
</evidence>
<dbReference type="Pfam" id="PF07690">
    <property type="entry name" value="MFS_1"/>
    <property type="match status" value="1"/>
</dbReference>
<dbReference type="InterPro" id="IPR011701">
    <property type="entry name" value="MFS"/>
</dbReference>
<proteinExistence type="predicted"/>
<feature type="transmembrane region" description="Helical" evidence="6">
    <location>
        <begin position="332"/>
        <end position="351"/>
    </location>
</feature>
<feature type="transmembrane region" description="Helical" evidence="6">
    <location>
        <begin position="391"/>
        <end position="410"/>
    </location>
</feature>
<keyword evidence="4 6" id="KW-1133">Transmembrane helix</keyword>
<dbReference type="EMBL" id="LSSM01001956">
    <property type="protein sequence ID" value="OMJ23818.1"/>
    <property type="molecule type" value="Genomic_DNA"/>
</dbReference>
<feature type="transmembrane region" description="Helical" evidence="6">
    <location>
        <begin position="422"/>
        <end position="443"/>
    </location>
</feature>
<evidence type="ECO:0000256" key="4">
    <source>
        <dbReference type="ARBA" id="ARBA00022989"/>
    </source>
</evidence>
<keyword evidence="3 6" id="KW-0812">Transmembrane</keyword>
<dbReference type="InterPro" id="IPR036259">
    <property type="entry name" value="MFS_trans_sf"/>
</dbReference>